<dbReference type="HOGENOM" id="CLU_033347_2_4_7"/>
<dbReference type="InterPro" id="IPR036477">
    <property type="entry name" value="Formyl_transf_N_sf"/>
</dbReference>
<evidence type="ECO:0000259" key="1">
    <source>
        <dbReference type="Pfam" id="PF00551"/>
    </source>
</evidence>
<dbReference type="InterPro" id="IPR002376">
    <property type="entry name" value="Formyl_transf_N"/>
</dbReference>
<evidence type="ECO:0000313" key="3">
    <source>
        <dbReference type="EMBL" id="ADK86122.1"/>
    </source>
</evidence>
<dbReference type="InterPro" id="IPR040660">
    <property type="entry name" value="N_formyltrans_C"/>
</dbReference>
<dbReference type="Pfam" id="PF00551">
    <property type="entry name" value="Formyl_trans_N"/>
    <property type="match status" value="1"/>
</dbReference>
<protein>
    <submittedName>
        <fullName evidence="3">Formyl transferase domain protein</fullName>
    </submittedName>
</protein>
<sequence>MRILYMANNWLGWQSLLLLKSWGVELAGLVIHPPERRGYGEEIIAAADLAPERVFLADTLEDPAVLKRIAALKADMALSVLFAYVLRPAFLGLFPRESVNIHPAYLPHNRGVYANVWSIVERTPAGVTIHYIDRGLDTGDIIARRQVDVEPIDTGKSLYHKLELAALALLAETWPLIAAGQAPRLPQDKSQGSCHRARDVKKIDHIDLDKSYNARELIDILRARTFPPHAGAYFVENGRRVYVSLQLSHQPGETTEPAD</sequence>
<keyword evidence="4" id="KW-1185">Reference proteome</keyword>
<feature type="domain" description="Formyl transferase N-terminal" evidence="1">
    <location>
        <begin position="49"/>
        <end position="166"/>
    </location>
</feature>
<organism evidence="3 4">
    <name type="scientific">Desulfarculus baarsii (strain ATCC 33931 / DSM 2075 / LMG 7858 / VKM B-1802 / 2st14)</name>
    <dbReference type="NCBI Taxonomy" id="644282"/>
    <lineage>
        <taxon>Bacteria</taxon>
        <taxon>Pseudomonadati</taxon>
        <taxon>Thermodesulfobacteriota</taxon>
        <taxon>Desulfarculia</taxon>
        <taxon>Desulfarculales</taxon>
        <taxon>Desulfarculaceae</taxon>
        <taxon>Desulfarculus</taxon>
    </lineage>
</organism>
<dbReference type="PANTHER" id="PTHR11138:SF5">
    <property type="entry name" value="METHIONYL-TRNA FORMYLTRANSFERASE, MITOCHONDRIAL"/>
    <property type="match status" value="1"/>
</dbReference>
<name>E1QM79_DESB2</name>
<dbReference type="STRING" id="644282.Deba_2768"/>
<evidence type="ECO:0000259" key="2">
    <source>
        <dbReference type="Pfam" id="PF18216"/>
    </source>
</evidence>
<dbReference type="GO" id="GO:0004479">
    <property type="term" value="F:methionyl-tRNA formyltransferase activity"/>
    <property type="evidence" value="ECO:0007669"/>
    <property type="project" value="TreeGrafter"/>
</dbReference>
<dbReference type="KEGG" id="dbr:Deba_2768"/>
<accession>E1QM79</accession>
<dbReference type="RefSeq" id="WP_013259561.1">
    <property type="nucleotide sequence ID" value="NC_014365.1"/>
</dbReference>
<feature type="domain" description="N-formyltransferase dimerization C-terminal" evidence="2">
    <location>
        <begin position="199"/>
        <end position="249"/>
    </location>
</feature>
<reference evidence="3 4" key="1">
    <citation type="journal article" date="2010" name="Stand. Genomic Sci.">
        <title>Complete genome sequence of Desulfarculus baarsii type strain (2st14).</title>
        <authorList>
            <person name="Sun H."/>
            <person name="Spring S."/>
            <person name="Lapidus A."/>
            <person name="Davenport K."/>
            <person name="Del Rio T.G."/>
            <person name="Tice H."/>
            <person name="Nolan M."/>
            <person name="Copeland A."/>
            <person name="Cheng J.F."/>
            <person name="Lucas S."/>
            <person name="Tapia R."/>
            <person name="Goodwin L."/>
            <person name="Pitluck S."/>
            <person name="Ivanova N."/>
            <person name="Pagani I."/>
            <person name="Mavromatis K."/>
            <person name="Ovchinnikova G."/>
            <person name="Pati A."/>
            <person name="Chen A."/>
            <person name="Palaniappan K."/>
            <person name="Hauser L."/>
            <person name="Chang Y.J."/>
            <person name="Jeffries C.D."/>
            <person name="Detter J.C."/>
            <person name="Han C."/>
            <person name="Rohde M."/>
            <person name="Brambilla E."/>
            <person name="Goker M."/>
            <person name="Woyke T."/>
            <person name="Bristow J."/>
            <person name="Eisen J.A."/>
            <person name="Markowitz V."/>
            <person name="Hugenholtz P."/>
            <person name="Kyrpides N.C."/>
            <person name="Klenk H.P."/>
            <person name="Land M."/>
        </authorList>
    </citation>
    <scope>NUCLEOTIDE SEQUENCE [LARGE SCALE GENOMIC DNA]</scope>
    <source>
        <strain evidence="4">ATCC 33931 / DSM 2075 / LMG 7858 / VKM B-1802 / 2st14</strain>
    </source>
</reference>
<dbReference type="eggNOG" id="COG0223">
    <property type="taxonomic scope" value="Bacteria"/>
</dbReference>
<dbReference type="Gene3D" id="3.40.50.12230">
    <property type="match status" value="1"/>
</dbReference>
<dbReference type="AlphaFoldDB" id="E1QM79"/>
<keyword evidence="3" id="KW-0808">Transferase</keyword>
<dbReference type="GO" id="GO:0005829">
    <property type="term" value="C:cytosol"/>
    <property type="evidence" value="ECO:0007669"/>
    <property type="project" value="TreeGrafter"/>
</dbReference>
<evidence type="ECO:0000313" key="4">
    <source>
        <dbReference type="Proteomes" id="UP000009047"/>
    </source>
</evidence>
<proteinExistence type="predicted"/>
<dbReference type="EMBL" id="CP002085">
    <property type="protein sequence ID" value="ADK86122.1"/>
    <property type="molecule type" value="Genomic_DNA"/>
</dbReference>
<dbReference type="Proteomes" id="UP000009047">
    <property type="component" value="Chromosome"/>
</dbReference>
<dbReference type="SUPFAM" id="SSF53328">
    <property type="entry name" value="Formyltransferase"/>
    <property type="match status" value="1"/>
</dbReference>
<dbReference type="Pfam" id="PF18216">
    <property type="entry name" value="N_formyltrans_C"/>
    <property type="match status" value="1"/>
</dbReference>
<dbReference type="CDD" id="cd08369">
    <property type="entry name" value="FMT_core"/>
    <property type="match status" value="1"/>
</dbReference>
<dbReference type="OrthoDB" id="9802815at2"/>
<gene>
    <name evidence="3" type="ordered locus">Deba_2768</name>
</gene>
<dbReference type="PANTHER" id="PTHR11138">
    <property type="entry name" value="METHIONYL-TRNA FORMYLTRANSFERASE"/>
    <property type="match status" value="1"/>
</dbReference>